<sequence length="63" mass="7520">MQPAVFYDFFKRYILVIIFNYEIKCEHNHFNSGVNGTLLIFIGINLLTNILFLLAFFWQTFPI</sequence>
<dbReference type="EMBL" id="AP019533">
    <property type="protein sequence ID" value="BBI94303.1"/>
    <property type="molecule type" value="Genomic_DNA"/>
</dbReference>
<organism evidence="2">
    <name type="scientific">Enterobacter asburiae</name>
    <dbReference type="NCBI Taxonomy" id="61645"/>
    <lineage>
        <taxon>Bacteria</taxon>
        <taxon>Pseudomonadati</taxon>
        <taxon>Pseudomonadota</taxon>
        <taxon>Gammaproteobacteria</taxon>
        <taxon>Enterobacterales</taxon>
        <taxon>Enterobacteriaceae</taxon>
        <taxon>Enterobacter</taxon>
        <taxon>Enterobacter cloacae complex</taxon>
    </lineage>
</organism>
<keyword evidence="1" id="KW-1133">Transmembrane helix</keyword>
<reference evidence="2" key="1">
    <citation type="submission" date="2019-03" db="EMBL/GenBank/DDBJ databases">
        <title>Complete genome sequences of Enterobacter asburiae str. MRY18-106 isolated from a patient in Japan.</title>
        <authorList>
            <person name="Sekizuka T."/>
            <person name="Matsui M."/>
            <person name="Takara T."/>
            <person name="Uechi A."/>
            <person name="Harakuni M."/>
            <person name="Kimura T."/>
            <person name="Suzuki S."/>
            <person name="Kuroda M."/>
        </authorList>
    </citation>
    <scope>NUCLEOTIDE SEQUENCE</scope>
    <source>
        <strain evidence="2">MRY18-106</strain>
    </source>
</reference>
<evidence type="ECO:0000313" key="2">
    <source>
        <dbReference type="EMBL" id="BBI94303.1"/>
    </source>
</evidence>
<proteinExistence type="predicted"/>
<accession>A0A455VLW6</accession>
<gene>
    <name evidence="2" type="ORF">MRY18106EAS_08350</name>
</gene>
<keyword evidence="1" id="KW-0812">Transmembrane</keyword>
<name>A0A455VLW6_ENTAS</name>
<dbReference type="AlphaFoldDB" id="A0A455VLW6"/>
<keyword evidence="1" id="KW-0472">Membrane</keyword>
<feature type="transmembrane region" description="Helical" evidence="1">
    <location>
        <begin position="38"/>
        <end position="58"/>
    </location>
</feature>
<protein>
    <submittedName>
        <fullName evidence="2">Uncharacterized protein</fullName>
    </submittedName>
</protein>
<evidence type="ECO:0000256" key="1">
    <source>
        <dbReference type="SAM" id="Phobius"/>
    </source>
</evidence>